<organism evidence="1 2">
    <name type="scientific">Zalaria obscura</name>
    <dbReference type="NCBI Taxonomy" id="2024903"/>
    <lineage>
        <taxon>Eukaryota</taxon>
        <taxon>Fungi</taxon>
        <taxon>Dikarya</taxon>
        <taxon>Ascomycota</taxon>
        <taxon>Pezizomycotina</taxon>
        <taxon>Dothideomycetes</taxon>
        <taxon>Dothideomycetidae</taxon>
        <taxon>Dothideales</taxon>
        <taxon>Zalariaceae</taxon>
        <taxon>Zalaria</taxon>
    </lineage>
</organism>
<sequence>MDEHNSVVNRIATQIQSFHARKEPFRIYHGSTNSTRRTTFDRKKIIDTSTLNHVLHVDTQSRTVLVEPNVRMDALVAATLPHGLVPPVVMEFPGITVGGGFSGSAAESSSFKAGFFDKSVNWVEFVLAGGEVVRASEGERKDLFHAAAGSLGTLGVATCFEMRLVQAREFVELSYLTAGSVGEGLRVMEEATEDERNDYVDGIVMAKDRCIICVGRLTDRVEPGLKVQRLTRARDPWFYIHADRATREAQGPVRECIPLKDYLFRYDRGAFWTGAYAYKYFLLPFNRITRWFLDDFMHTDVMYHALHESGHSDRYIIQDIVFPPDTVEKFIEWVDQKLGIYPLWLCPLQGKPRGLRLQRSGDEKESDTFGTAKAVNVGLWGPGSTNRDRFIAQNRDIERRTRELNGMKWLYAQAYYTEDEFWSIYDKKWYDALREKYNATYLPNVYAKIKADLTGEHRGGASISGWLQDTFWSIWPMTGVYGVWRTLVSKEYLLAK</sequence>
<dbReference type="Proteomes" id="UP001320706">
    <property type="component" value="Unassembled WGS sequence"/>
</dbReference>
<reference evidence="1" key="1">
    <citation type="submission" date="2024-02" db="EMBL/GenBank/DDBJ databases">
        <title>Metagenome Assembled Genome of Zalaria obscura JY119.</title>
        <authorList>
            <person name="Vighnesh L."/>
            <person name="Jagadeeshwari U."/>
            <person name="Venkata Ramana C."/>
            <person name="Sasikala C."/>
        </authorList>
    </citation>
    <scope>NUCLEOTIDE SEQUENCE</scope>
    <source>
        <strain evidence="1">JY119</strain>
    </source>
</reference>
<dbReference type="EMBL" id="JAMKPW020000041">
    <property type="protein sequence ID" value="KAK8196734.1"/>
    <property type="molecule type" value="Genomic_DNA"/>
</dbReference>
<evidence type="ECO:0000313" key="1">
    <source>
        <dbReference type="EMBL" id="KAK8196734.1"/>
    </source>
</evidence>
<name>A0ACC3S5T0_9PEZI</name>
<comment type="caution">
    <text evidence="1">The sequence shown here is derived from an EMBL/GenBank/DDBJ whole genome shotgun (WGS) entry which is preliminary data.</text>
</comment>
<keyword evidence="2" id="KW-1185">Reference proteome</keyword>
<gene>
    <name evidence="1" type="ORF">M8818_006901</name>
</gene>
<proteinExistence type="predicted"/>
<accession>A0ACC3S5T0</accession>
<protein>
    <submittedName>
        <fullName evidence="1">Uncharacterized protein</fullName>
    </submittedName>
</protein>
<evidence type="ECO:0000313" key="2">
    <source>
        <dbReference type="Proteomes" id="UP001320706"/>
    </source>
</evidence>